<comment type="similarity">
    <text evidence="1">Belongs to the short-chain dehydrogenases/reductases (SDR) family.</text>
</comment>
<dbReference type="AlphaFoldDB" id="A0A0R1LXF0"/>
<dbReference type="OrthoDB" id="9806974at2"/>
<dbReference type="EMBL" id="AZEE01000030">
    <property type="protein sequence ID" value="KRK96962.1"/>
    <property type="molecule type" value="Genomic_DNA"/>
</dbReference>
<keyword evidence="4" id="KW-1185">Reference proteome</keyword>
<accession>A0A0R1LXF0</accession>
<reference evidence="3 4" key="1">
    <citation type="journal article" date="2015" name="Genome Announc.">
        <title>Expanding the biotechnology potential of lactobacilli through comparative genomics of 213 strains and associated genera.</title>
        <authorList>
            <person name="Sun Z."/>
            <person name="Harris H.M."/>
            <person name="McCann A."/>
            <person name="Guo C."/>
            <person name="Argimon S."/>
            <person name="Zhang W."/>
            <person name="Yang X."/>
            <person name="Jeffery I.B."/>
            <person name="Cooney J.C."/>
            <person name="Kagawa T.F."/>
            <person name="Liu W."/>
            <person name="Song Y."/>
            <person name="Salvetti E."/>
            <person name="Wrobel A."/>
            <person name="Rasinkangas P."/>
            <person name="Parkhill J."/>
            <person name="Rea M.C."/>
            <person name="O'Sullivan O."/>
            <person name="Ritari J."/>
            <person name="Douillard F.P."/>
            <person name="Paul Ross R."/>
            <person name="Yang R."/>
            <person name="Briner A.E."/>
            <person name="Felis G.E."/>
            <person name="de Vos W.M."/>
            <person name="Barrangou R."/>
            <person name="Klaenhammer T.R."/>
            <person name="Caufield P.W."/>
            <person name="Cui Y."/>
            <person name="Zhang H."/>
            <person name="O'Toole P.W."/>
        </authorList>
    </citation>
    <scope>NUCLEOTIDE SEQUENCE [LARGE SCALE GENOMIC DNA]</scope>
    <source>
        <strain evidence="3 4">DSM 19909</strain>
    </source>
</reference>
<dbReference type="PATRIC" id="fig|1423776.4.peg.1841"/>
<dbReference type="InterPro" id="IPR002347">
    <property type="entry name" value="SDR_fam"/>
</dbReference>
<dbReference type="InterPro" id="IPR036291">
    <property type="entry name" value="NAD(P)-bd_dom_sf"/>
</dbReference>
<dbReference type="InterPro" id="IPR051122">
    <property type="entry name" value="SDR_DHRS6-like"/>
</dbReference>
<comment type="caution">
    <text evidence="3">The sequence shown here is derived from an EMBL/GenBank/DDBJ whole genome shotgun (WGS) entry which is preliminary data.</text>
</comment>
<dbReference type="Pfam" id="PF13561">
    <property type="entry name" value="adh_short_C2"/>
    <property type="match status" value="1"/>
</dbReference>
<dbReference type="PANTHER" id="PTHR43477">
    <property type="entry name" value="DIHYDROANTICAPSIN 7-DEHYDROGENASE"/>
    <property type="match status" value="1"/>
</dbReference>
<name>A0A0R1LXF0_9LACO</name>
<keyword evidence="2" id="KW-0560">Oxidoreductase</keyword>
<dbReference type="STRING" id="1423776.FD04_GL001818"/>
<dbReference type="PRINTS" id="PR00081">
    <property type="entry name" value="GDHRDH"/>
</dbReference>
<dbReference type="GO" id="GO:0016491">
    <property type="term" value="F:oxidoreductase activity"/>
    <property type="evidence" value="ECO:0007669"/>
    <property type="project" value="UniProtKB-KW"/>
</dbReference>
<organism evidence="3 4">
    <name type="scientific">Secundilactobacillus odoratitofui DSM 19909 = JCM 15043</name>
    <dbReference type="NCBI Taxonomy" id="1423776"/>
    <lineage>
        <taxon>Bacteria</taxon>
        <taxon>Bacillati</taxon>
        <taxon>Bacillota</taxon>
        <taxon>Bacilli</taxon>
        <taxon>Lactobacillales</taxon>
        <taxon>Lactobacillaceae</taxon>
        <taxon>Secundilactobacillus</taxon>
    </lineage>
</organism>
<proteinExistence type="inferred from homology"/>
<sequence>MTLENQKILVIGGTSGFGEQIVKLGLANKANVTVIGRHQARLDQLAARLKTNSSQLHCANVDASQVTQLRAFFERSGKFDHIVSMLGGAMGGGFLENSVAAIRETVEAKFFQNLQLAQFAAKHLNREGSLIFTSGSGGSPATASGAIVGNHAINLMVEGLAVEMAPAYRVNAVSPTWTPTGLWRSLSESELKQQTSAFAKQVPLKRVSTPVEVAEAYLFLMTNQFVTGQVINVDGGVDLK</sequence>
<dbReference type="Proteomes" id="UP000051160">
    <property type="component" value="Unassembled WGS sequence"/>
</dbReference>
<dbReference type="PANTHER" id="PTHR43477:SF1">
    <property type="entry name" value="DIHYDROANTICAPSIN 7-DEHYDROGENASE"/>
    <property type="match status" value="1"/>
</dbReference>
<evidence type="ECO:0000313" key="3">
    <source>
        <dbReference type="EMBL" id="KRK96962.1"/>
    </source>
</evidence>
<gene>
    <name evidence="3" type="ORF">FD04_GL001818</name>
</gene>
<dbReference type="RefSeq" id="WP_056948762.1">
    <property type="nucleotide sequence ID" value="NZ_AZEE01000030.1"/>
</dbReference>
<evidence type="ECO:0000256" key="2">
    <source>
        <dbReference type="ARBA" id="ARBA00023002"/>
    </source>
</evidence>
<protein>
    <submittedName>
        <fullName evidence="3">Short-chain alcohol dehydrogenase</fullName>
    </submittedName>
</protein>
<evidence type="ECO:0000313" key="4">
    <source>
        <dbReference type="Proteomes" id="UP000051160"/>
    </source>
</evidence>
<dbReference type="Gene3D" id="3.40.50.720">
    <property type="entry name" value="NAD(P)-binding Rossmann-like Domain"/>
    <property type="match status" value="1"/>
</dbReference>
<dbReference type="SUPFAM" id="SSF51735">
    <property type="entry name" value="NAD(P)-binding Rossmann-fold domains"/>
    <property type="match status" value="1"/>
</dbReference>
<evidence type="ECO:0000256" key="1">
    <source>
        <dbReference type="ARBA" id="ARBA00006484"/>
    </source>
</evidence>